<proteinExistence type="predicted"/>
<keyword evidence="3" id="KW-1185">Reference proteome</keyword>
<dbReference type="CDD" id="cd08566">
    <property type="entry name" value="GDPD_AtGDE_like"/>
    <property type="match status" value="1"/>
</dbReference>
<name>A0ABX0JTN5_9PROT</name>
<sequence>MRRVFLNQTRAKCSRLVRAAFARAGLAGAVLIWGLPALAASAGGPMPRILDPNGGPVVVAHRGCHNAAPWHGLPEAAENSFDALDHCITLGVDVMETDVRRTRDGALVMIHDATVDRVTDGHGRVADLTLAEIRKLRLRNNEGGSGAAVTNQSIPTLEEMLARAGSHIVLNLDIKDAIYAEVIATVMRAGASGRVIVKNTAGANSLPLASLAPYNQVPFMPILASGDSSATDLPAIARRQATGDHPVLGFEIPRMPGPALPALADEARRLHVRLWNNTLWDGFIAGYGGDTEALRDPDAVWGRLIRAGVSMIQTDEPETLLRYLRRPG</sequence>
<evidence type="ECO:0000313" key="2">
    <source>
        <dbReference type="EMBL" id="NHN85252.1"/>
    </source>
</evidence>
<reference evidence="2 3" key="1">
    <citation type="journal article" date="2020" name="Int. J. Syst. Evol. Microbiol.">
        <title>Novel acetic acid bacteria from cider fermentations: Acetobacter conturbans sp. nov. and Acetobacter fallax sp. nov.</title>
        <authorList>
            <person name="Sombolestani A.S."/>
            <person name="Cleenwerck I."/>
            <person name="Cnockaert M."/>
            <person name="Borremans W."/>
            <person name="Wieme A.D."/>
            <person name="De Vuyst L."/>
            <person name="Vandamme P."/>
        </authorList>
    </citation>
    <scope>NUCLEOTIDE SEQUENCE [LARGE SCALE GENOMIC DNA]</scope>
    <source>
        <strain evidence="2 3">LMG 30640</strain>
    </source>
</reference>
<accession>A0ABX0JTN5</accession>
<feature type="domain" description="GP-PDE" evidence="1">
    <location>
        <begin position="56"/>
        <end position="324"/>
    </location>
</feature>
<gene>
    <name evidence="2" type="ORF">GOB93_11445</name>
</gene>
<dbReference type="EMBL" id="WOTB01000014">
    <property type="protein sequence ID" value="NHN85252.1"/>
    <property type="molecule type" value="Genomic_DNA"/>
</dbReference>
<dbReference type="PROSITE" id="PS51704">
    <property type="entry name" value="GP_PDE"/>
    <property type="match status" value="1"/>
</dbReference>
<dbReference type="Gene3D" id="3.20.20.190">
    <property type="entry name" value="Phosphatidylinositol (PI) phosphodiesterase"/>
    <property type="match status" value="1"/>
</dbReference>
<evidence type="ECO:0000259" key="1">
    <source>
        <dbReference type="PROSITE" id="PS51704"/>
    </source>
</evidence>
<organism evidence="2 3">
    <name type="scientific">Acetobacter musti</name>
    <dbReference type="NCBI Taxonomy" id="864732"/>
    <lineage>
        <taxon>Bacteria</taxon>
        <taxon>Pseudomonadati</taxon>
        <taxon>Pseudomonadota</taxon>
        <taxon>Alphaproteobacteria</taxon>
        <taxon>Acetobacterales</taxon>
        <taxon>Acetobacteraceae</taxon>
        <taxon>Acetobacter</taxon>
    </lineage>
</organism>
<dbReference type="InterPro" id="IPR030395">
    <property type="entry name" value="GP_PDE_dom"/>
</dbReference>
<dbReference type="PANTHER" id="PTHR46320:SF1">
    <property type="entry name" value="GLYCEROPHOSPHODIESTER PHOSPHODIESTERASE 1"/>
    <property type="match status" value="1"/>
</dbReference>
<protein>
    <submittedName>
        <fullName evidence="2">Glycerophosphodiester phosphodiesterase</fullName>
    </submittedName>
</protein>
<dbReference type="InterPro" id="IPR017946">
    <property type="entry name" value="PLC-like_Pdiesterase_TIM-brl"/>
</dbReference>
<dbReference type="PANTHER" id="PTHR46320">
    <property type="entry name" value="GLYCEROPHOSPHODIESTER PHOSPHODIESTERASE 1"/>
    <property type="match status" value="1"/>
</dbReference>
<dbReference type="SUPFAM" id="SSF51695">
    <property type="entry name" value="PLC-like phosphodiesterases"/>
    <property type="match status" value="1"/>
</dbReference>
<comment type="caution">
    <text evidence="2">The sequence shown here is derived from an EMBL/GenBank/DDBJ whole genome shotgun (WGS) entry which is preliminary data.</text>
</comment>
<dbReference type="Proteomes" id="UP000635278">
    <property type="component" value="Unassembled WGS sequence"/>
</dbReference>
<evidence type="ECO:0000313" key="3">
    <source>
        <dbReference type="Proteomes" id="UP000635278"/>
    </source>
</evidence>
<dbReference type="Pfam" id="PF03009">
    <property type="entry name" value="GDPD"/>
    <property type="match status" value="1"/>
</dbReference>
<dbReference type="RefSeq" id="WP_173583645.1">
    <property type="nucleotide sequence ID" value="NZ_WOTB01000014.1"/>
</dbReference>